<dbReference type="InterPro" id="IPR011051">
    <property type="entry name" value="RmlC_Cupin_sf"/>
</dbReference>
<dbReference type="AlphaFoldDB" id="A0A546X3H1"/>
<dbReference type="OrthoDB" id="9798709at2"/>
<dbReference type="RefSeq" id="WP_142843426.1">
    <property type="nucleotide sequence ID" value="NZ_SGNY01000013.1"/>
</dbReference>
<sequence>MTTGLFKEIGFIRQADMQPGPITPGQNRRKALEVGDLWVGQCHVTALDAPSQWHHHQDFDSVMYMLSGRIRVDHGVGGKESFELGEGEYAYFPRRKIHRCEILEGGDNVHYVFVRVGKGETVENVGGPEGFDKT</sequence>
<dbReference type="Gene3D" id="2.60.120.10">
    <property type="entry name" value="Jelly Rolls"/>
    <property type="match status" value="1"/>
</dbReference>
<feature type="domain" description="Cupin type-2" evidence="1">
    <location>
        <begin position="51"/>
        <end position="114"/>
    </location>
</feature>
<reference evidence="2 3" key="1">
    <citation type="journal article" date="2019" name="Appl. Microbiol. Biotechnol.">
        <title>Differential efficiency of wild type rhizogenic strains for rol gene transformation of plants.</title>
        <authorList>
            <person name="Desmet S."/>
            <person name="De Keyser E."/>
            <person name="Van Vaerenbergh J."/>
            <person name="Baeyen S."/>
            <person name="Van Huylenbroeck J."/>
            <person name="Geelen D."/>
            <person name="Dhooghe E."/>
        </authorList>
    </citation>
    <scope>NUCLEOTIDE SEQUENCE [LARGE SCALE GENOMIC DNA]</scope>
    <source>
        <strain evidence="2 3">GBBC3284</strain>
    </source>
</reference>
<dbReference type="Proteomes" id="UP000315434">
    <property type="component" value="Unassembled WGS sequence"/>
</dbReference>
<name>A0A546X3H1_RHIRH</name>
<organism evidence="2 3">
    <name type="scientific">Rhizobium rhizogenes</name>
    <name type="common">Agrobacterium rhizogenes</name>
    <dbReference type="NCBI Taxonomy" id="359"/>
    <lineage>
        <taxon>Bacteria</taxon>
        <taxon>Pseudomonadati</taxon>
        <taxon>Pseudomonadota</taxon>
        <taxon>Alphaproteobacteria</taxon>
        <taxon>Hyphomicrobiales</taxon>
        <taxon>Rhizobiaceae</taxon>
        <taxon>Rhizobium/Agrobacterium group</taxon>
        <taxon>Rhizobium</taxon>
    </lineage>
</organism>
<gene>
    <name evidence="2" type="ORF">EXN68_25595</name>
</gene>
<dbReference type="EMBL" id="SGNY01000013">
    <property type="protein sequence ID" value="TRA95247.1"/>
    <property type="molecule type" value="Genomic_DNA"/>
</dbReference>
<accession>A0A546X3H1</accession>
<dbReference type="Pfam" id="PF07883">
    <property type="entry name" value="Cupin_2"/>
    <property type="match status" value="1"/>
</dbReference>
<comment type="caution">
    <text evidence="2">The sequence shown here is derived from an EMBL/GenBank/DDBJ whole genome shotgun (WGS) entry which is preliminary data.</text>
</comment>
<protein>
    <submittedName>
        <fullName evidence="2">Cupin domain-containing protein</fullName>
    </submittedName>
</protein>
<dbReference type="SUPFAM" id="SSF51182">
    <property type="entry name" value="RmlC-like cupins"/>
    <property type="match status" value="1"/>
</dbReference>
<dbReference type="InterPro" id="IPR014710">
    <property type="entry name" value="RmlC-like_jellyroll"/>
</dbReference>
<evidence type="ECO:0000313" key="2">
    <source>
        <dbReference type="EMBL" id="TRA95247.1"/>
    </source>
</evidence>
<dbReference type="InterPro" id="IPR013096">
    <property type="entry name" value="Cupin_2"/>
</dbReference>
<evidence type="ECO:0000259" key="1">
    <source>
        <dbReference type="Pfam" id="PF07883"/>
    </source>
</evidence>
<proteinExistence type="predicted"/>
<evidence type="ECO:0000313" key="3">
    <source>
        <dbReference type="Proteomes" id="UP000315434"/>
    </source>
</evidence>